<dbReference type="PaxDb" id="6945-B7PVZ8"/>
<dbReference type="HOGENOM" id="CLU_2471554_0_0_1"/>
<keyword evidence="4" id="KW-1185">Reference proteome</keyword>
<dbReference type="EnsemblMetazoa" id="ISCW019688-RA">
    <property type="protein sequence ID" value="ISCW019688-PA"/>
    <property type="gene ID" value="ISCW019688"/>
</dbReference>
<evidence type="ECO:0000313" key="2">
    <source>
        <dbReference type="EMBL" id="EEC10770.1"/>
    </source>
</evidence>
<dbReference type="AlphaFoldDB" id="B7PVZ8"/>
<dbReference type="EMBL" id="DS803698">
    <property type="protein sequence ID" value="EEC10770.1"/>
    <property type="molecule type" value="Genomic_DNA"/>
</dbReference>
<dbReference type="Proteomes" id="UP000001555">
    <property type="component" value="Unassembled WGS sequence"/>
</dbReference>
<evidence type="ECO:0000256" key="1">
    <source>
        <dbReference type="SAM" id="MobiDB-lite"/>
    </source>
</evidence>
<protein>
    <submittedName>
        <fullName evidence="2 3">Uncharacterized protein</fullName>
    </submittedName>
</protein>
<name>B7PVZ8_IXOSC</name>
<reference evidence="3" key="2">
    <citation type="submission" date="2020-05" db="UniProtKB">
        <authorList>
            <consortium name="EnsemblMetazoa"/>
        </authorList>
    </citation>
    <scope>IDENTIFICATION</scope>
    <source>
        <strain evidence="3">wikel</strain>
    </source>
</reference>
<evidence type="ECO:0000313" key="4">
    <source>
        <dbReference type="Proteomes" id="UP000001555"/>
    </source>
</evidence>
<sequence>MAAPTVAGGGGHGAGLPTDLFLGGVPAGSASSGDELCPAGHASCRRATALEDDGAGVLLGEVCGRGPSIRIRHRVPPPSRSPRHLVEY</sequence>
<dbReference type="VEuPathDB" id="VectorBase:ISCI019688"/>
<dbReference type="InParanoid" id="B7PVZ8"/>
<reference evidence="2 4" key="1">
    <citation type="submission" date="2008-03" db="EMBL/GenBank/DDBJ databases">
        <title>Annotation of Ixodes scapularis.</title>
        <authorList>
            <consortium name="Ixodes scapularis Genome Project Consortium"/>
            <person name="Caler E."/>
            <person name="Hannick L.I."/>
            <person name="Bidwell S."/>
            <person name="Joardar V."/>
            <person name="Thiagarajan M."/>
            <person name="Amedeo P."/>
            <person name="Galinsky K.J."/>
            <person name="Schobel S."/>
            <person name="Inman J."/>
            <person name="Hostetler J."/>
            <person name="Miller J."/>
            <person name="Hammond M."/>
            <person name="Megy K."/>
            <person name="Lawson D."/>
            <person name="Kodira C."/>
            <person name="Sutton G."/>
            <person name="Meyer J."/>
            <person name="Hill C.A."/>
            <person name="Birren B."/>
            <person name="Nene V."/>
            <person name="Collins F."/>
            <person name="Alarcon-Chaidez F."/>
            <person name="Wikel S."/>
            <person name="Strausberg R."/>
        </authorList>
    </citation>
    <scope>NUCLEOTIDE SEQUENCE [LARGE SCALE GENOMIC DNA]</scope>
    <source>
        <strain evidence="4">Wikel</strain>
        <strain evidence="2">Wikel colony</strain>
    </source>
</reference>
<gene>
    <name evidence="2" type="ORF">IscW_ISCW019688</name>
</gene>
<organism>
    <name type="scientific">Ixodes scapularis</name>
    <name type="common">Black-legged tick</name>
    <name type="synonym">Deer tick</name>
    <dbReference type="NCBI Taxonomy" id="6945"/>
    <lineage>
        <taxon>Eukaryota</taxon>
        <taxon>Metazoa</taxon>
        <taxon>Ecdysozoa</taxon>
        <taxon>Arthropoda</taxon>
        <taxon>Chelicerata</taxon>
        <taxon>Arachnida</taxon>
        <taxon>Acari</taxon>
        <taxon>Parasitiformes</taxon>
        <taxon>Ixodida</taxon>
        <taxon>Ixodoidea</taxon>
        <taxon>Ixodidae</taxon>
        <taxon>Ixodinae</taxon>
        <taxon>Ixodes</taxon>
    </lineage>
</organism>
<proteinExistence type="predicted"/>
<dbReference type="EMBL" id="ABJB010335820">
    <property type="status" value="NOT_ANNOTATED_CDS"/>
    <property type="molecule type" value="Genomic_DNA"/>
</dbReference>
<evidence type="ECO:0000313" key="3">
    <source>
        <dbReference type="EnsemblMetazoa" id="ISCW019688-PA"/>
    </source>
</evidence>
<accession>B7PVZ8</accession>
<dbReference type="VEuPathDB" id="VectorBase:ISCW019688"/>
<feature type="region of interest" description="Disordered" evidence="1">
    <location>
        <begin position="1"/>
        <end position="36"/>
    </location>
</feature>